<reference evidence="2" key="1">
    <citation type="journal article" date="2020" name="New Phytol.">
        <title>Comparative genomics reveals dynamic genome evolution in host specialist ectomycorrhizal fungi.</title>
        <authorList>
            <person name="Lofgren L.A."/>
            <person name="Nguyen N.H."/>
            <person name="Vilgalys R."/>
            <person name="Ruytinx J."/>
            <person name="Liao H.L."/>
            <person name="Branco S."/>
            <person name="Kuo A."/>
            <person name="LaButti K."/>
            <person name="Lipzen A."/>
            <person name="Andreopoulos W."/>
            <person name="Pangilinan J."/>
            <person name="Riley R."/>
            <person name="Hundley H."/>
            <person name="Na H."/>
            <person name="Barry K."/>
            <person name="Grigoriev I.V."/>
            <person name="Stajich J.E."/>
            <person name="Kennedy P.G."/>
        </authorList>
    </citation>
    <scope>NUCLEOTIDE SEQUENCE</scope>
    <source>
        <strain evidence="2">FC423</strain>
    </source>
</reference>
<dbReference type="EMBL" id="JABBWM010000059">
    <property type="protein sequence ID" value="KAG2098921.1"/>
    <property type="molecule type" value="Genomic_DNA"/>
</dbReference>
<dbReference type="GeneID" id="64696295"/>
<protein>
    <submittedName>
        <fullName evidence="2">Uncharacterized protein</fullName>
    </submittedName>
</protein>
<dbReference type="Proteomes" id="UP000823399">
    <property type="component" value="Unassembled WGS sequence"/>
</dbReference>
<feature type="region of interest" description="Disordered" evidence="1">
    <location>
        <begin position="153"/>
        <end position="175"/>
    </location>
</feature>
<accession>A0A9P7F0X7</accession>
<feature type="region of interest" description="Disordered" evidence="1">
    <location>
        <begin position="56"/>
        <end position="75"/>
    </location>
</feature>
<evidence type="ECO:0000313" key="3">
    <source>
        <dbReference type="Proteomes" id="UP000823399"/>
    </source>
</evidence>
<organism evidence="2 3">
    <name type="scientific">Suillus discolor</name>
    <dbReference type="NCBI Taxonomy" id="1912936"/>
    <lineage>
        <taxon>Eukaryota</taxon>
        <taxon>Fungi</taxon>
        <taxon>Dikarya</taxon>
        <taxon>Basidiomycota</taxon>
        <taxon>Agaricomycotina</taxon>
        <taxon>Agaricomycetes</taxon>
        <taxon>Agaricomycetidae</taxon>
        <taxon>Boletales</taxon>
        <taxon>Suillineae</taxon>
        <taxon>Suillaceae</taxon>
        <taxon>Suillus</taxon>
    </lineage>
</organism>
<evidence type="ECO:0000256" key="1">
    <source>
        <dbReference type="SAM" id="MobiDB-lite"/>
    </source>
</evidence>
<proteinExistence type="predicted"/>
<dbReference type="AlphaFoldDB" id="A0A9P7F0X7"/>
<gene>
    <name evidence="2" type="ORF">F5147DRAFT_655910</name>
</gene>
<comment type="caution">
    <text evidence="2">The sequence shown here is derived from an EMBL/GenBank/DDBJ whole genome shotgun (WGS) entry which is preliminary data.</text>
</comment>
<evidence type="ECO:0000313" key="2">
    <source>
        <dbReference type="EMBL" id="KAG2098921.1"/>
    </source>
</evidence>
<keyword evidence="3" id="KW-1185">Reference proteome</keyword>
<dbReference type="RefSeq" id="XP_041289024.1">
    <property type="nucleotide sequence ID" value="XM_041434036.1"/>
</dbReference>
<name>A0A9P7F0X7_9AGAM</name>
<sequence length="206" mass="22888">MGAIVPSEGQATIFISGGIYSFRIQSLYQSMWRTAPILVPALSIIRISHLCNMADRRPSGTSSTSAHDRSLSEASVKDMTYTASKNQHHPTEHRSKIMLYAAKRCGPCGSISLRVTYVARPRVVVIFVVRMSLVNARPEDPYFEQSVNWLHGGGDNQNLTNRPRRRKAKNDPANSNIRVHPRMGNASTNMYTQLCDVNVLNTASTV</sequence>